<sequence>MVTDVVGLTITKFIPYQVIRQLQMVSNFLLQAVRMQRHSALHP</sequence>
<organism evidence="1">
    <name type="scientific">Thermosporothrix sp. COM3</name>
    <dbReference type="NCBI Taxonomy" id="2490863"/>
    <lineage>
        <taxon>Bacteria</taxon>
        <taxon>Bacillati</taxon>
        <taxon>Chloroflexota</taxon>
        <taxon>Ktedonobacteria</taxon>
        <taxon>Ktedonobacterales</taxon>
        <taxon>Thermosporotrichaceae</taxon>
        <taxon>Thermosporothrix</taxon>
    </lineage>
</organism>
<name>A0A455SKN0_9CHLR</name>
<protein>
    <submittedName>
        <fullName evidence="1">Uncharacterized protein</fullName>
    </submittedName>
</protein>
<proteinExistence type="predicted"/>
<gene>
    <name evidence="1" type="ORF">KTC_26890</name>
</gene>
<evidence type="ECO:0000313" key="1">
    <source>
        <dbReference type="EMBL" id="BBH87938.1"/>
    </source>
</evidence>
<dbReference type="EMBL" id="AP019376">
    <property type="protein sequence ID" value="BBH87938.1"/>
    <property type="molecule type" value="Genomic_DNA"/>
</dbReference>
<accession>A0A455SKN0</accession>
<dbReference type="AlphaFoldDB" id="A0A455SKN0"/>
<reference evidence="1" key="1">
    <citation type="submission" date="2018-12" db="EMBL/GenBank/DDBJ databases">
        <title>Novel natural products biosynthetic potential of the class Ktedonobacteria.</title>
        <authorList>
            <person name="Zheng Y."/>
            <person name="Saitou A."/>
            <person name="Wang C.M."/>
            <person name="Toyoda A."/>
            <person name="Minakuchi Y."/>
            <person name="Sekiguchi Y."/>
            <person name="Ueda K."/>
            <person name="Takano H."/>
            <person name="Sakai Y."/>
            <person name="Yokota A."/>
            <person name="Yabe S."/>
        </authorList>
    </citation>
    <scope>NUCLEOTIDE SEQUENCE</scope>
    <source>
        <strain evidence="1">COM3</strain>
    </source>
</reference>